<comment type="caution">
    <text evidence="1">The sequence shown here is derived from an EMBL/GenBank/DDBJ whole genome shotgun (WGS) entry which is preliminary data.</text>
</comment>
<keyword evidence="2" id="KW-1185">Reference proteome</keyword>
<name>A0ABQ0XWJ9_9STAP</name>
<protein>
    <submittedName>
        <fullName evidence="1">Uncharacterized protein</fullName>
    </submittedName>
</protein>
<dbReference type="Proteomes" id="UP000321598">
    <property type="component" value="Unassembled WGS sequence"/>
</dbReference>
<dbReference type="EMBL" id="BKAV01000026">
    <property type="protein sequence ID" value="GEQ01101.1"/>
    <property type="molecule type" value="Genomic_DNA"/>
</dbReference>
<evidence type="ECO:0000313" key="2">
    <source>
        <dbReference type="Proteomes" id="UP000321598"/>
    </source>
</evidence>
<organism evidence="1 2">
    <name type="scientific">Staphylococcus arlettae</name>
    <dbReference type="NCBI Taxonomy" id="29378"/>
    <lineage>
        <taxon>Bacteria</taxon>
        <taxon>Bacillati</taxon>
        <taxon>Bacillota</taxon>
        <taxon>Bacilli</taxon>
        <taxon>Bacillales</taxon>
        <taxon>Staphylococcaceae</taxon>
        <taxon>Staphylococcus</taxon>
    </lineage>
</organism>
<sequence>MFEVPIMRTQILSTAVTISCLLYNKYYLLYVKIPRELFFYSNMSKTHFHTERI</sequence>
<gene>
    <name evidence="1" type="ORF">SAR03_21380</name>
</gene>
<reference evidence="1 2" key="1">
    <citation type="submission" date="2019-07" db="EMBL/GenBank/DDBJ databases">
        <title>Whole genome shotgun sequence of Staphylococcus arlettae NBRC 109765.</title>
        <authorList>
            <person name="Hosoyama A."/>
            <person name="Uohara A."/>
            <person name="Ohji S."/>
            <person name="Ichikawa N."/>
        </authorList>
    </citation>
    <scope>NUCLEOTIDE SEQUENCE [LARGE SCALE GENOMIC DNA]</scope>
    <source>
        <strain evidence="1 2">NBRC 109765</strain>
    </source>
</reference>
<accession>A0ABQ0XWJ9</accession>
<proteinExistence type="predicted"/>
<evidence type="ECO:0000313" key="1">
    <source>
        <dbReference type="EMBL" id="GEQ01101.1"/>
    </source>
</evidence>